<dbReference type="InterPro" id="IPR052155">
    <property type="entry name" value="Biofilm_reg_signaling"/>
</dbReference>
<dbReference type="AlphaFoldDB" id="A0A974NUF7"/>
<dbReference type="SMART" id="SM00091">
    <property type="entry name" value="PAS"/>
    <property type="match status" value="3"/>
</dbReference>
<dbReference type="InterPro" id="IPR043128">
    <property type="entry name" value="Rev_trsase/Diguanyl_cyclase"/>
</dbReference>
<dbReference type="FunFam" id="3.30.450.20:FF:000099">
    <property type="entry name" value="Sensory box sensor histidine kinase"/>
    <property type="match status" value="1"/>
</dbReference>
<name>A0A974NUF7_9SPHN</name>
<dbReference type="InterPro" id="IPR035919">
    <property type="entry name" value="EAL_sf"/>
</dbReference>
<dbReference type="SMART" id="SM00052">
    <property type="entry name" value="EAL"/>
    <property type="match status" value="1"/>
</dbReference>
<dbReference type="KEGG" id="sari:H5J25_17020"/>
<evidence type="ECO:0000259" key="4">
    <source>
        <dbReference type="PROSITE" id="PS50887"/>
    </source>
</evidence>
<dbReference type="Gene3D" id="3.30.70.270">
    <property type="match status" value="1"/>
</dbReference>
<feature type="domain" description="PAC" evidence="2">
    <location>
        <begin position="111"/>
        <end position="163"/>
    </location>
</feature>
<accession>A0A974NUF7</accession>
<protein>
    <submittedName>
        <fullName evidence="5">EAL domain-containing protein</fullName>
    </submittedName>
</protein>
<feature type="domain" description="PAC" evidence="2">
    <location>
        <begin position="366"/>
        <end position="419"/>
    </location>
</feature>
<dbReference type="NCBIfam" id="TIGR00254">
    <property type="entry name" value="GGDEF"/>
    <property type="match status" value="1"/>
</dbReference>
<dbReference type="Gene3D" id="3.30.450.20">
    <property type="entry name" value="PAS domain"/>
    <property type="match status" value="3"/>
</dbReference>
<dbReference type="PROSITE" id="PS50883">
    <property type="entry name" value="EAL"/>
    <property type="match status" value="1"/>
</dbReference>
<dbReference type="InterPro" id="IPR000160">
    <property type="entry name" value="GGDEF_dom"/>
</dbReference>
<evidence type="ECO:0000313" key="5">
    <source>
        <dbReference type="EMBL" id="QQV77032.1"/>
    </source>
</evidence>
<dbReference type="SMART" id="SM00267">
    <property type="entry name" value="GGDEF"/>
    <property type="match status" value="1"/>
</dbReference>
<dbReference type="NCBIfam" id="TIGR00229">
    <property type="entry name" value="sensory_box"/>
    <property type="match status" value="3"/>
</dbReference>
<dbReference type="PANTHER" id="PTHR44757:SF2">
    <property type="entry name" value="BIOFILM ARCHITECTURE MAINTENANCE PROTEIN MBAA"/>
    <property type="match status" value="1"/>
</dbReference>
<dbReference type="InterPro" id="IPR000700">
    <property type="entry name" value="PAS-assoc_C"/>
</dbReference>
<proteinExistence type="predicted"/>
<dbReference type="PROSITE" id="PS50113">
    <property type="entry name" value="PAC"/>
    <property type="match status" value="3"/>
</dbReference>
<dbReference type="InterPro" id="IPR029787">
    <property type="entry name" value="Nucleotide_cyclase"/>
</dbReference>
<dbReference type="PANTHER" id="PTHR44757">
    <property type="entry name" value="DIGUANYLATE CYCLASE DGCP"/>
    <property type="match status" value="1"/>
</dbReference>
<dbReference type="SUPFAM" id="SSF141868">
    <property type="entry name" value="EAL domain-like"/>
    <property type="match status" value="1"/>
</dbReference>
<dbReference type="InterPro" id="IPR013655">
    <property type="entry name" value="PAS_fold_3"/>
</dbReference>
<dbReference type="Pfam" id="PF00990">
    <property type="entry name" value="GGDEF"/>
    <property type="match status" value="1"/>
</dbReference>
<sequence length="852" mass="94336">MDRSAEAGLLGASGTIPLCERAATSIAREAYALLSQPNRIALDDMLSRAGIGILHRDLDLRVLSVNDYFCEMVGRSKDELCCLPMAAFSHPDDLAWNAALHDANFSRATSFQIEKRYVNLQGKITWCDVHVSFVCDADGQVTSTLVVAKDITARRLAEQDLRENEEHNRHFAELSAQITWTALPSGGIDAVSPRWADVTGSDPEEAFGEQWLDKLHPDDKPETIASWRFSTETGSPVDVEYRLETSLGQYRWFRARAAPRVDEAGAVVRWYGTLEDIHDRKIAECALRDSEERFRFAAQAAGLGIWDYDARHDRRDWSDEFKRMLGLPRDATVSLEAAMAMVVPEDRHLLQALVDAVRAGDGDARFEITVRIHRADTGEQRWMKTGGWRIDAPSGRLERVLVTIRDVTEERSVEDRVRWAAEHDMMTGLPNRAAFGDRLEAAIQRATQNKTTIALILFDVDHLKETNDTIGHDAGDVLLKTLASRLRDALGPDCMIARLGGDEFAAVIETIDADAAADRVQVALKTLREPFTHDGRILDCQATAGASLFPVHGEVAAELLKSADIALYAAKARNRGILLTFRPEMRADLQRRSSMISVARDSARDGRIIPFYQPKVRLGSNAICGFEALLRWQHPRLGPQLPGTISAAFEDLDLAVALNERMLDHITRDMRDWLDAGLDFGRIAVNISPAEFRHDSLVSRVLDRLHRTGIPTSRLELEVTETVFVGRDAESVAQALETFSREGVKIALDDFGTGYASLTHLKAFPVDVIKIDRSFVSNLDNNSGDAAIIDAVVGLGHRLSMEVVAEGVETEAQARYLLAQGCDYGQGWLFGHPAPAADVRTMLVDASRSLAG</sequence>
<evidence type="ECO:0000259" key="3">
    <source>
        <dbReference type="PROSITE" id="PS50883"/>
    </source>
</evidence>
<dbReference type="Proteomes" id="UP000595894">
    <property type="component" value="Chromosome"/>
</dbReference>
<dbReference type="PROSITE" id="PS50887">
    <property type="entry name" value="GGDEF"/>
    <property type="match status" value="1"/>
</dbReference>
<organism evidence="5 6">
    <name type="scientific">Sphingomonas aliaeris</name>
    <dbReference type="NCBI Taxonomy" id="2759526"/>
    <lineage>
        <taxon>Bacteria</taxon>
        <taxon>Pseudomonadati</taxon>
        <taxon>Pseudomonadota</taxon>
        <taxon>Alphaproteobacteria</taxon>
        <taxon>Sphingomonadales</taxon>
        <taxon>Sphingomonadaceae</taxon>
        <taxon>Sphingomonas</taxon>
    </lineage>
</organism>
<keyword evidence="6" id="KW-1185">Reference proteome</keyword>
<evidence type="ECO:0000313" key="6">
    <source>
        <dbReference type="Proteomes" id="UP000595894"/>
    </source>
</evidence>
<feature type="domain" description="PAC" evidence="2">
    <location>
        <begin position="237"/>
        <end position="289"/>
    </location>
</feature>
<dbReference type="CDD" id="cd00130">
    <property type="entry name" value="PAS"/>
    <property type="match status" value="3"/>
</dbReference>
<dbReference type="Pfam" id="PF00563">
    <property type="entry name" value="EAL"/>
    <property type="match status" value="1"/>
</dbReference>
<feature type="domain" description="PAS" evidence="1">
    <location>
        <begin position="290"/>
        <end position="361"/>
    </location>
</feature>
<feature type="domain" description="GGDEF" evidence="4">
    <location>
        <begin position="451"/>
        <end position="583"/>
    </location>
</feature>
<dbReference type="PROSITE" id="PS50112">
    <property type="entry name" value="PAS"/>
    <property type="match status" value="1"/>
</dbReference>
<evidence type="ECO:0000259" key="1">
    <source>
        <dbReference type="PROSITE" id="PS50112"/>
    </source>
</evidence>
<dbReference type="InterPro" id="IPR001610">
    <property type="entry name" value="PAC"/>
</dbReference>
<dbReference type="InterPro" id="IPR035965">
    <property type="entry name" value="PAS-like_dom_sf"/>
</dbReference>
<dbReference type="EMBL" id="CP061035">
    <property type="protein sequence ID" value="QQV77032.1"/>
    <property type="molecule type" value="Genomic_DNA"/>
</dbReference>
<gene>
    <name evidence="5" type="ORF">H5J25_17020</name>
</gene>
<reference evidence="6" key="1">
    <citation type="submission" date="2020-09" db="EMBL/GenBank/DDBJ databases">
        <title>Sphingomonas sp., a new species isolated from pork steak.</title>
        <authorList>
            <person name="Heidler von Heilborn D."/>
        </authorList>
    </citation>
    <scope>NUCLEOTIDE SEQUENCE [LARGE SCALE GENOMIC DNA]</scope>
</reference>
<dbReference type="RefSeq" id="WP_202093147.1">
    <property type="nucleotide sequence ID" value="NZ_CP061035.1"/>
</dbReference>
<dbReference type="SUPFAM" id="SSF55785">
    <property type="entry name" value="PYP-like sensor domain (PAS domain)"/>
    <property type="match status" value="3"/>
</dbReference>
<dbReference type="Pfam" id="PF08447">
    <property type="entry name" value="PAS_3"/>
    <property type="match status" value="3"/>
</dbReference>
<dbReference type="CDD" id="cd01949">
    <property type="entry name" value="GGDEF"/>
    <property type="match status" value="1"/>
</dbReference>
<feature type="domain" description="EAL" evidence="3">
    <location>
        <begin position="592"/>
        <end position="847"/>
    </location>
</feature>
<evidence type="ECO:0000259" key="2">
    <source>
        <dbReference type="PROSITE" id="PS50113"/>
    </source>
</evidence>
<dbReference type="InterPro" id="IPR000014">
    <property type="entry name" value="PAS"/>
</dbReference>
<dbReference type="SMART" id="SM00086">
    <property type="entry name" value="PAC"/>
    <property type="match status" value="3"/>
</dbReference>
<dbReference type="InterPro" id="IPR001633">
    <property type="entry name" value="EAL_dom"/>
</dbReference>
<dbReference type="SUPFAM" id="SSF55073">
    <property type="entry name" value="Nucleotide cyclase"/>
    <property type="match status" value="1"/>
</dbReference>
<dbReference type="Gene3D" id="3.20.20.450">
    <property type="entry name" value="EAL domain"/>
    <property type="match status" value="1"/>
</dbReference>
<dbReference type="CDD" id="cd01948">
    <property type="entry name" value="EAL"/>
    <property type="match status" value="1"/>
</dbReference>